<dbReference type="RefSeq" id="WP_187722005.1">
    <property type="nucleotide sequence ID" value="NZ_CP060789.1"/>
</dbReference>
<evidence type="ECO:0000313" key="1">
    <source>
        <dbReference type="EMBL" id="QNP56906.1"/>
    </source>
</evidence>
<dbReference type="AlphaFoldDB" id="A0A7H0H8P0"/>
<protein>
    <submittedName>
        <fullName evidence="1">Uncharacterized protein</fullName>
    </submittedName>
</protein>
<name>A0A7H0H8P0_9ACTN</name>
<organism evidence="1 2">
    <name type="scientific">Tessaracoccus defluvii</name>
    <dbReference type="NCBI Taxonomy" id="1285901"/>
    <lineage>
        <taxon>Bacteria</taxon>
        <taxon>Bacillati</taxon>
        <taxon>Actinomycetota</taxon>
        <taxon>Actinomycetes</taxon>
        <taxon>Propionibacteriales</taxon>
        <taxon>Propionibacteriaceae</taxon>
        <taxon>Tessaracoccus</taxon>
    </lineage>
</organism>
<gene>
    <name evidence="1" type="ORF">H9L22_06080</name>
</gene>
<dbReference type="KEGG" id="tdf:H9L22_06080"/>
<dbReference type="Proteomes" id="UP000516117">
    <property type="component" value="Chromosome"/>
</dbReference>
<keyword evidence="2" id="KW-1185">Reference proteome</keyword>
<sequence>MSSTQSGERMFGIISAPAAAYNKAVDESVTSVQASGQEAGAVSSGMNQSGYRYDDYEQSVVDAYGRVNE</sequence>
<proteinExistence type="predicted"/>
<accession>A0A7H0H8P0</accession>
<reference evidence="1 2" key="1">
    <citation type="submission" date="2020-08" db="EMBL/GenBank/DDBJ databases">
        <title>Genome sequence of Tessaracoccus defluvii JCM 17540T.</title>
        <authorList>
            <person name="Hyun D.-W."/>
            <person name="Bae J.-W."/>
        </authorList>
    </citation>
    <scope>NUCLEOTIDE SEQUENCE [LARGE SCALE GENOMIC DNA]</scope>
    <source>
        <strain evidence="1 2">JCM 17540</strain>
    </source>
</reference>
<dbReference type="EMBL" id="CP060789">
    <property type="protein sequence ID" value="QNP56906.1"/>
    <property type="molecule type" value="Genomic_DNA"/>
</dbReference>
<evidence type="ECO:0000313" key="2">
    <source>
        <dbReference type="Proteomes" id="UP000516117"/>
    </source>
</evidence>